<proteinExistence type="predicted"/>
<organism evidence="2 3">
    <name type="scientific">candidate division MSBL1 archaeon SCGC-AAA261C02</name>
    <dbReference type="NCBI Taxonomy" id="1698272"/>
    <lineage>
        <taxon>Archaea</taxon>
        <taxon>Methanobacteriati</taxon>
        <taxon>Methanobacteriota</taxon>
        <taxon>candidate division MSBL1</taxon>
    </lineage>
</organism>
<gene>
    <name evidence="2" type="ORF">AKJ42_00320</name>
</gene>
<dbReference type="EMBL" id="LHXW01000002">
    <property type="protein sequence ID" value="KXB00544.1"/>
    <property type="molecule type" value="Genomic_DNA"/>
</dbReference>
<dbReference type="AlphaFoldDB" id="A0A133V269"/>
<evidence type="ECO:0000256" key="1">
    <source>
        <dbReference type="SAM" id="Phobius"/>
    </source>
</evidence>
<evidence type="ECO:0000313" key="2">
    <source>
        <dbReference type="EMBL" id="KXB00544.1"/>
    </source>
</evidence>
<protein>
    <submittedName>
        <fullName evidence="2">Uncharacterized protein</fullName>
    </submittedName>
</protein>
<keyword evidence="1" id="KW-1133">Transmembrane helix</keyword>
<name>A0A133V269_9EURY</name>
<sequence length="133" mass="14702">MFDQNTLSSRSILIVLISIFVLSTLLPGQAHAADDNGEEEGPFWGQPWWRIGLSLGASMFAMVCISYATIDLGIENDGFWIVNFLALLLILMGVFTAGINGANPFFWLSIIMALCLFAVIFSALIVMYFSQRI</sequence>
<reference evidence="2 3" key="1">
    <citation type="journal article" date="2016" name="Sci. Rep.">
        <title>Metabolic traits of an uncultured archaeal lineage -MSBL1- from brine pools of the Red Sea.</title>
        <authorList>
            <person name="Mwirichia R."/>
            <person name="Alam I."/>
            <person name="Rashid M."/>
            <person name="Vinu M."/>
            <person name="Ba-Alawi W."/>
            <person name="Anthony Kamau A."/>
            <person name="Kamanda Ngugi D."/>
            <person name="Goker M."/>
            <person name="Klenk H.P."/>
            <person name="Bajic V."/>
            <person name="Stingl U."/>
        </authorList>
    </citation>
    <scope>NUCLEOTIDE SEQUENCE [LARGE SCALE GENOMIC DNA]</scope>
    <source>
        <strain evidence="2">SCGC-AAA261C02</strain>
    </source>
</reference>
<feature type="transmembrane region" description="Helical" evidence="1">
    <location>
        <begin position="48"/>
        <end position="68"/>
    </location>
</feature>
<keyword evidence="1" id="KW-0472">Membrane</keyword>
<dbReference type="Proteomes" id="UP000070520">
    <property type="component" value="Unassembled WGS sequence"/>
</dbReference>
<keyword evidence="3" id="KW-1185">Reference proteome</keyword>
<comment type="caution">
    <text evidence="2">The sequence shown here is derived from an EMBL/GenBank/DDBJ whole genome shotgun (WGS) entry which is preliminary data.</text>
</comment>
<feature type="transmembrane region" description="Helical" evidence="1">
    <location>
        <begin position="80"/>
        <end position="99"/>
    </location>
</feature>
<feature type="transmembrane region" description="Helical" evidence="1">
    <location>
        <begin position="105"/>
        <end position="129"/>
    </location>
</feature>
<keyword evidence="1" id="KW-0812">Transmembrane</keyword>
<accession>A0A133V269</accession>
<evidence type="ECO:0000313" key="3">
    <source>
        <dbReference type="Proteomes" id="UP000070520"/>
    </source>
</evidence>